<dbReference type="AlphaFoldDB" id="A0A2M4D4F6"/>
<protein>
    <submittedName>
        <fullName evidence="1">Putative secreted protein</fullName>
    </submittedName>
</protein>
<accession>A0A2M4D4F6</accession>
<name>A0A2M4D4F6_ANODA</name>
<reference evidence="1" key="1">
    <citation type="submission" date="2018-01" db="EMBL/GenBank/DDBJ databases">
        <title>An insight into the sialome of Amazonian anophelines.</title>
        <authorList>
            <person name="Ribeiro J.M."/>
            <person name="Scarpassa V."/>
            <person name="Calvo E."/>
        </authorList>
    </citation>
    <scope>NUCLEOTIDE SEQUENCE</scope>
</reference>
<organism evidence="1">
    <name type="scientific">Anopheles darlingi</name>
    <name type="common">Mosquito</name>
    <dbReference type="NCBI Taxonomy" id="43151"/>
    <lineage>
        <taxon>Eukaryota</taxon>
        <taxon>Metazoa</taxon>
        <taxon>Ecdysozoa</taxon>
        <taxon>Arthropoda</taxon>
        <taxon>Hexapoda</taxon>
        <taxon>Insecta</taxon>
        <taxon>Pterygota</taxon>
        <taxon>Neoptera</taxon>
        <taxon>Endopterygota</taxon>
        <taxon>Diptera</taxon>
        <taxon>Nematocera</taxon>
        <taxon>Culicoidea</taxon>
        <taxon>Culicidae</taxon>
        <taxon>Anophelinae</taxon>
        <taxon>Anopheles</taxon>
    </lineage>
</organism>
<evidence type="ECO:0000313" key="1">
    <source>
        <dbReference type="EMBL" id="MBW72462.1"/>
    </source>
</evidence>
<sequence length="92" mass="9552">MVIVSSSLIMLLIASVWLGGFSITISSVGFVSATSFSSSSSSVSAPSARSVLRVALGGLIFPRTRLGILFFDCFLPLASTSSVCTFPAPLYP</sequence>
<proteinExistence type="predicted"/>
<dbReference type="EMBL" id="GGFL01008284">
    <property type="protein sequence ID" value="MBW72462.1"/>
    <property type="molecule type" value="Transcribed_RNA"/>
</dbReference>